<gene>
    <name evidence="2" type="ORF">PENTCL1PPCAC_14257</name>
</gene>
<feature type="non-terminal residue" evidence="2">
    <location>
        <position position="1"/>
    </location>
</feature>
<accession>A0AAV5T927</accession>
<dbReference type="PANTHER" id="PTHR23021:SF26">
    <property type="entry name" value="SERPENTINE RECEPTOR, CLASS T"/>
    <property type="match status" value="1"/>
</dbReference>
<evidence type="ECO:0000313" key="2">
    <source>
        <dbReference type="EMBL" id="GMS92082.1"/>
    </source>
</evidence>
<dbReference type="InterPro" id="IPR019425">
    <property type="entry name" value="7TM_GPCR_serpentine_rcpt_Srt"/>
</dbReference>
<dbReference type="PANTHER" id="PTHR23021">
    <property type="entry name" value="SERPENTINE RECEPTOR, CLASS T"/>
    <property type="match status" value="1"/>
</dbReference>
<feature type="transmembrane region" description="Helical" evidence="1">
    <location>
        <begin position="6"/>
        <end position="30"/>
    </location>
</feature>
<dbReference type="AlphaFoldDB" id="A0AAV5T927"/>
<feature type="transmembrane region" description="Helical" evidence="1">
    <location>
        <begin position="42"/>
        <end position="60"/>
    </location>
</feature>
<feature type="transmembrane region" description="Helical" evidence="1">
    <location>
        <begin position="163"/>
        <end position="185"/>
    </location>
</feature>
<evidence type="ECO:0000256" key="1">
    <source>
        <dbReference type="SAM" id="Phobius"/>
    </source>
</evidence>
<evidence type="ECO:0008006" key="4">
    <source>
        <dbReference type="Google" id="ProtNLM"/>
    </source>
</evidence>
<dbReference type="SUPFAM" id="SSF81321">
    <property type="entry name" value="Family A G protein-coupled receptor-like"/>
    <property type="match status" value="1"/>
</dbReference>
<feature type="non-terminal residue" evidence="2">
    <location>
        <position position="223"/>
    </location>
</feature>
<keyword evidence="1" id="KW-0472">Membrane</keyword>
<organism evidence="2 3">
    <name type="scientific">Pristionchus entomophagus</name>
    <dbReference type="NCBI Taxonomy" id="358040"/>
    <lineage>
        <taxon>Eukaryota</taxon>
        <taxon>Metazoa</taxon>
        <taxon>Ecdysozoa</taxon>
        <taxon>Nematoda</taxon>
        <taxon>Chromadorea</taxon>
        <taxon>Rhabditida</taxon>
        <taxon>Rhabditina</taxon>
        <taxon>Diplogasteromorpha</taxon>
        <taxon>Diplogasteroidea</taxon>
        <taxon>Neodiplogasteridae</taxon>
        <taxon>Pristionchus</taxon>
    </lineage>
</organism>
<feature type="transmembrane region" description="Helical" evidence="1">
    <location>
        <begin position="96"/>
        <end position="117"/>
    </location>
</feature>
<comment type="caution">
    <text evidence="2">The sequence shown here is derived from an EMBL/GenBank/DDBJ whole genome shotgun (WGS) entry which is preliminary data.</text>
</comment>
<evidence type="ECO:0000313" key="3">
    <source>
        <dbReference type="Proteomes" id="UP001432027"/>
    </source>
</evidence>
<protein>
    <recommendedName>
        <fullName evidence="4">G protein-coupled receptor</fullName>
    </recommendedName>
</protein>
<keyword evidence="3" id="KW-1185">Reference proteome</keyword>
<dbReference type="Pfam" id="PF10321">
    <property type="entry name" value="7TM_GPCR_Srt"/>
    <property type="match status" value="1"/>
</dbReference>
<name>A0AAV5T927_9BILA</name>
<dbReference type="EMBL" id="BTSX01000004">
    <property type="protein sequence ID" value="GMS92082.1"/>
    <property type="molecule type" value="Genomic_DNA"/>
</dbReference>
<sequence>IIGAFFTALWWTMLIEMMNLAINRFLTVVLFRVSTVIYSRKLLKVFGALLLLLLLIITIFKLTPDNTYLFVTSSFAWGPGPEDQSISKGMQLVSKYLLIVMEVITVAVCTVILVYISTRNGMKFSRREFSITLELLVSSVYTIAAFVYWTFLEYPVFGGTTLSNYISVQVWIFLNGINTSIYLLINKRLRQSIFRLAIKRKLPTSREHISHLRMAIATTNRVR</sequence>
<reference evidence="2" key="1">
    <citation type="submission" date="2023-10" db="EMBL/GenBank/DDBJ databases">
        <title>Genome assembly of Pristionchus species.</title>
        <authorList>
            <person name="Yoshida K."/>
            <person name="Sommer R.J."/>
        </authorList>
    </citation>
    <scope>NUCLEOTIDE SEQUENCE</scope>
    <source>
        <strain evidence="2">RS0144</strain>
    </source>
</reference>
<proteinExistence type="predicted"/>
<dbReference type="Proteomes" id="UP001432027">
    <property type="component" value="Unassembled WGS sequence"/>
</dbReference>
<keyword evidence="1" id="KW-0812">Transmembrane</keyword>
<keyword evidence="1" id="KW-1133">Transmembrane helix</keyword>
<feature type="transmembrane region" description="Helical" evidence="1">
    <location>
        <begin position="129"/>
        <end position="151"/>
    </location>
</feature>